<feature type="chain" id="PRO_5046298405" evidence="2">
    <location>
        <begin position="20"/>
        <end position="319"/>
    </location>
</feature>
<organism evidence="3 4">
    <name type="scientific">Pigmentiphaga soli</name>
    <dbReference type="NCBI Taxonomy" id="1007095"/>
    <lineage>
        <taxon>Bacteria</taxon>
        <taxon>Pseudomonadati</taxon>
        <taxon>Pseudomonadota</taxon>
        <taxon>Betaproteobacteria</taxon>
        <taxon>Burkholderiales</taxon>
        <taxon>Alcaligenaceae</taxon>
        <taxon>Pigmentiphaga</taxon>
    </lineage>
</organism>
<dbReference type="Proteomes" id="UP001501671">
    <property type="component" value="Unassembled WGS sequence"/>
</dbReference>
<feature type="signal peptide" evidence="2">
    <location>
        <begin position="1"/>
        <end position="19"/>
    </location>
</feature>
<dbReference type="Gene3D" id="3.40.190.10">
    <property type="entry name" value="Periplasmic binding protein-like II"/>
    <property type="match status" value="1"/>
</dbReference>
<proteinExistence type="inferred from homology"/>
<sequence length="319" mass="32724">MNKTIGLLALLGWLGAAQAAYPDKPLTLILGYTPGGAADAVSRVIAQELGNELGQQVVVSNRPGGAGVLASDLVAKAAPDGYTLLLVSSANSVNNSIFTKLPYDPATAFAAVMQVTHEASYVMIVSPQSSIHTVADLVSYAKAQSGPISYASAGTGGGPHLAGALLASMAAVPMTHVPYKGGSPAMLDVMRGEVSFYFSSVPTALAQIRGGKVRAVAVSTAQRSTFLPGVPTVAESGMPGFSVSAWYGIVVPAKTPRAVVDKLNAALSKVVASPAVRSQLAEQGEQPAAAQTPEAFQRFMDAETKKYAKVVEIAGVQPQ</sequence>
<comment type="similarity">
    <text evidence="1">Belongs to the UPF0065 (bug) family.</text>
</comment>
<comment type="caution">
    <text evidence="3">The sequence shown here is derived from an EMBL/GenBank/DDBJ whole genome shotgun (WGS) entry which is preliminary data.</text>
</comment>
<dbReference type="CDD" id="cd13578">
    <property type="entry name" value="PBP2_Bug27"/>
    <property type="match status" value="1"/>
</dbReference>
<dbReference type="Pfam" id="PF03401">
    <property type="entry name" value="TctC"/>
    <property type="match status" value="1"/>
</dbReference>
<dbReference type="PANTHER" id="PTHR42928:SF5">
    <property type="entry name" value="BLR1237 PROTEIN"/>
    <property type="match status" value="1"/>
</dbReference>
<dbReference type="EMBL" id="BAABFO010000001">
    <property type="protein sequence ID" value="GAA4323122.1"/>
    <property type="molecule type" value="Genomic_DNA"/>
</dbReference>
<name>A0ABP8GF22_9BURK</name>
<accession>A0ABP8GF22</accession>
<reference evidence="4" key="1">
    <citation type="journal article" date="2019" name="Int. J. Syst. Evol. Microbiol.">
        <title>The Global Catalogue of Microorganisms (GCM) 10K type strain sequencing project: providing services to taxonomists for standard genome sequencing and annotation.</title>
        <authorList>
            <consortium name="The Broad Institute Genomics Platform"/>
            <consortium name="The Broad Institute Genome Sequencing Center for Infectious Disease"/>
            <person name="Wu L."/>
            <person name="Ma J."/>
        </authorList>
    </citation>
    <scope>NUCLEOTIDE SEQUENCE [LARGE SCALE GENOMIC DNA]</scope>
    <source>
        <strain evidence="4">JCM 17666</strain>
    </source>
</reference>
<gene>
    <name evidence="3" type="ORF">GCM10023144_03720</name>
</gene>
<dbReference type="SUPFAM" id="SSF53850">
    <property type="entry name" value="Periplasmic binding protein-like II"/>
    <property type="match status" value="1"/>
</dbReference>
<dbReference type="RefSeq" id="WP_345245726.1">
    <property type="nucleotide sequence ID" value="NZ_BAABFO010000001.1"/>
</dbReference>
<dbReference type="InterPro" id="IPR042100">
    <property type="entry name" value="Bug_dom1"/>
</dbReference>
<keyword evidence="4" id="KW-1185">Reference proteome</keyword>
<dbReference type="InterPro" id="IPR005064">
    <property type="entry name" value="BUG"/>
</dbReference>
<dbReference type="PANTHER" id="PTHR42928">
    <property type="entry name" value="TRICARBOXYLATE-BINDING PROTEIN"/>
    <property type="match status" value="1"/>
</dbReference>
<evidence type="ECO:0000256" key="2">
    <source>
        <dbReference type="SAM" id="SignalP"/>
    </source>
</evidence>
<evidence type="ECO:0000313" key="4">
    <source>
        <dbReference type="Proteomes" id="UP001501671"/>
    </source>
</evidence>
<dbReference type="Gene3D" id="3.40.190.150">
    <property type="entry name" value="Bordetella uptake gene, domain 1"/>
    <property type="match status" value="1"/>
</dbReference>
<protein>
    <submittedName>
        <fullName evidence="3">Tripartite tricarboxylate transporter substrate binding protein</fullName>
    </submittedName>
</protein>
<evidence type="ECO:0000313" key="3">
    <source>
        <dbReference type="EMBL" id="GAA4323122.1"/>
    </source>
</evidence>
<evidence type="ECO:0000256" key="1">
    <source>
        <dbReference type="ARBA" id="ARBA00006987"/>
    </source>
</evidence>
<keyword evidence="2" id="KW-0732">Signal</keyword>
<dbReference type="PIRSF" id="PIRSF017082">
    <property type="entry name" value="YflP"/>
    <property type="match status" value="1"/>
</dbReference>